<dbReference type="GO" id="GO:0016020">
    <property type="term" value="C:membrane"/>
    <property type="evidence" value="ECO:0007669"/>
    <property type="project" value="UniProtKB-SubCell"/>
</dbReference>
<dbReference type="Pfam" id="PF00512">
    <property type="entry name" value="HisKA"/>
    <property type="match status" value="1"/>
</dbReference>
<keyword evidence="10" id="KW-0547">Nucleotide-binding</keyword>
<dbReference type="InterPro" id="IPR007891">
    <property type="entry name" value="CHASE3"/>
</dbReference>
<dbReference type="Proteomes" id="UP000829925">
    <property type="component" value="Chromosome"/>
</dbReference>
<dbReference type="RefSeq" id="WP_245094053.1">
    <property type="nucleotide sequence ID" value="NZ_CP095053.1"/>
</dbReference>
<evidence type="ECO:0000256" key="7">
    <source>
        <dbReference type="SAM" id="Phobius"/>
    </source>
</evidence>
<dbReference type="GO" id="GO:0007234">
    <property type="term" value="P:osmosensory signaling via phosphorelay pathway"/>
    <property type="evidence" value="ECO:0007669"/>
    <property type="project" value="TreeGrafter"/>
</dbReference>
<dbReference type="SUPFAM" id="SSF47384">
    <property type="entry name" value="Homodimeric domain of signal transducing histidine kinase"/>
    <property type="match status" value="1"/>
</dbReference>
<dbReference type="GO" id="GO:0000155">
    <property type="term" value="F:phosphorelay sensor kinase activity"/>
    <property type="evidence" value="ECO:0007669"/>
    <property type="project" value="InterPro"/>
</dbReference>
<feature type="domain" description="Histidine kinase" evidence="8">
    <location>
        <begin position="283"/>
        <end position="495"/>
    </location>
</feature>
<name>A0A8T9SUA7_9BACT</name>
<dbReference type="InterPro" id="IPR004358">
    <property type="entry name" value="Sig_transdc_His_kin-like_C"/>
</dbReference>
<evidence type="ECO:0000256" key="6">
    <source>
        <dbReference type="ARBA" id="ARBA00022777"/>
    </source>
</evidence>
<keyword evidence="7" id="KW-0472">Membrane</keyword>
<dbReference type="Gene3D" id="6.10.340.10">
    <property type="match status" value="1"/>
</dbReference>
<dbReference type="CDD" id="cd00082">
    <property type="entry name" value="HisKA"/>
    <property type="match status" value="1"/>
</dbReference>
<evidence type="ECO:0000256" key="2">
    <source>
        <dbReference type="ARBA" id="ARBA00004370"/>
    </source>
</evidence>
<evidence type="ECO:0000259" key="9">
    <source>
        <dbReference type="PROSITE" id="PS50885"/>
    </source>
</evidence>
<dbReference type="InterPro" id="IPR036097">
    <property type="entry name" value="HisK_dim/P_sf"/>
</dbReference>
<dbReference type="SUPFAM" id="SSF158472">
    <property type="entry name" value="HAMP domain-like"/>
    <property type="match status" value="1"/>
</dbReference>
<keyword evidence="11" id="KW-1185">Reference proteome</keyword>
<feature type="transmembrane region" description="Helical" evidence="7">
    <location>
        <begin position="194"/>
        <end position="215"/>
    </location>
</feature>
<dbReference type="InterPro" id="IPR003661">
    <property type="entry name" value="HisK_dim/P_dom"/>
</dbReference>
<keyword evidence="6" id="KW-0418">Kinase</keyword>
<dbReference type="CDD" id="cd19410">
    <property type="entry name" value="HK9-like_sensor"/>
    <property type="match status" value="1"/>
</dbReference>
<dbReference type="GO" id="GO:0030295">
    <property type="term" value="F:protein kinase activator activity"/>
    <property type="evidence" value="ECO:0007669"/>
    <property type="project" value="TreeGrafter"/>
</dbReference>
<dbReference type="InterPro" id="IPR005467">
    <property type="entry name" value="His_kinase_dom"/>
</dbReference>
<evidence type="ECO:0000256" key="4">
    <source>
        <dbReference type="ARBA" id="ARBA00022553"/>
    </source>
</evidence>
<keyword evidence="10" id="KW-0067">ATP-binding</keyword>
<dbReference type="Pfam" id="PF05227">
    <property type="entry name" value="CHASE3"/>
    <property type="match status" value="1"/>
</dbReference>
<accession>A0A8T9SUA7</accession>
<dbReference type="InterPro" id="IPR050351">
    <property type="entry name" value="BphY/WalK/GraS-like"/>
</dbReference>
<evidence type="ECO:0000259" key="8">
    <source>
        <dbReference type="PROSITE" id="PS50109"/>
    </source>
</evidence>
<keyword evidence="4" id="KW-0597">Phosphoprotein</keyword>
<dbReference type="SUPFAM" id="SSF55874">
    <property type="entry name" value="ATPase domain of HSP90 chaperone/DNA topoisomerase II/histidine kinase"/>
    <property type="match status" value="1"/>
</dbReference>
<dbReference type="CDD" id="cd06225">
    <property type="entry name" value="HAMP"/>
    <property type="match status" value="1"/>
</dbReference>
<evidence type="ECO:0000313" key="11">
    <source>
        <dbReference type="Proteomes" id="UP000829925"/>
    </source>
</evidence>
<dbReference type="SMART" id="SM00388">
    <property type="entry name" value="HisKA"/>
    <property type="match status" value="1"/>
</dbReference>
<proteinExistence type="predicted"/>
<feature type="domain" description="HAMP" evidence="9">
    <location>
        <begin position="216"/>
        <end position="268"/>
    </location>
</feature>
<dbReference type="SMART" id="SM00304">
    <property type="entry name" value="HAMP"/>
    <property type="match status" value="1"/>
</dbReference>
<evidence type="ECO:0000313" key="10">
    <source>
        <dbReference type="EMBL" id="UOR05698.1"/>
    </source>
</evidence>
<dbReference type="PANTHER" id="PTHR42878:SF15">
    <property type="entry name" value="BACTERIOPHYTOCHROME"/>
    <property type="match status" value="1"/>
</dbReference>
<reference evidence="10 11" key="1">
    <citation type="submission" date="2022-04" db="EMBL/GenBank/DDBJ databases">
        <title>Hymenobacter sp. isolated from the air.</title>
        <authorList>
            <person name="Won M."/>
            <person name="Lee C.-M."/>
            <person name="Woen H.-Y."/>
            <person name="Kwon S.-W."/>
        </authorList>
    </citation>
    <scope>NUCLEOTIDE SEQUENCE [LARGE SCALE GENOMIC DNA]</scope>
    <source>
        <strain evidence="11">5413 J-13</strain>
    </source>
</reference>
<dbReference type="GO" id="GO:0005524">
    <property type="term" value="F:ATP binding"/>
    <property type="evidence" value="ECO:0007669"/>
    <property type="project" value="UniProtKB-KW"/>
</dbReference>
<dbReference type="PRINTS" id="PR00344">
    <property type="entry name" value="BCTRLSENSOR"/>
</dbReference>
<protein>
    <recommendedName>
        <fullName evidence="3">histidine kinase</fullName>
        <ecNumber evidence="3">2.7.13.3</ecNumber>
    </recommendedName>
</protein>
<sequence>MKLKLSTKLFAGFIVVMLLFAVVVAVNYQLSRNVLRNSQRVEESQRITAEATLLLRSIVDMESGFRGYLLVGNEKMLESYYKGERDLLGRFLRLRTQLKSGSPQQGRIERAQHLYQQWADYSHMLVSEKREAHRRNVEQRLLLEMPHSSLMTTLTGKQLVDQIRVLFEKFDKEEFDSRDKQRVKLAESIQQARILSIAISVLAGVLSLLWASYIVQQISGRIGSMVQLARRIASGNYSTGIRDTQRDELSELAQSLNRMARTIDTNITQLARRNEELDQFAYVVSHDLKAPLRGIESASRWIEEDMDQELPTHIREFLTLMRTRVHRMEHLITGILDLTRIGRVQQSEEWVDVRELLTEIVDSLAPPAGFQVELPTFLPTFVTSRVPLQQVFTNLISNALKYHDHPATGHVRISMQENRRQYIFAVADNGPGIAPEYHERIFVIFQTLTERDTLESTGVGLAIVKKIVERHGGTIRVESAEGAGATFIFSWAKQMPANEAALLSTNLRNPNT</sequence>
<dbReference type="KEGG" id="haei:MUN82_01035"/>
<dbReference type="EMBL" id="CP095053">
    <property type="protein sequence ID" value="UOR05698.1"/>
    <property type="molecule type" value="Genomic_DNA"/>
</dbReference>
<dbReference type="Gene3D" id="1.10.287.130">
    <property type="match status" value="1"/>
</dbReference>
<dbReference type="AlphaFoldDB" id="A0A8T9SUA7"/>
<dbReference type="InterPro" id="IPR036890">
    <property type="entry name" value="HATPase_C_sf"/>
</dbReference>
<evidence type="ECO:0000256" key="5">
    <source>
        <dbReference type="ARBA" id="ARBA00022679"/>
    </source>
</evidence>
<dbReference type="InterPro" id="IPR003594">
    <property type="entry name" value="HATPase_dom"/>
</dbReference>
<comment type="catalytic activity">
    <reaction evidence="1">
        <text>ATP + protein L-histidine = ADP + protein N-phospho-L-histidine.</text>
        <dbReference type="EC" id="2.7.13.3"/>
    </reaction>
</comment>
<dbReference type="SMART" id="SM00387">
    <property type="entry name" value="HATPase_c"/>
    <property type="match status" value="1"/>
</dbReference>
<dbReference type="PANTHER" id="PTHR42878">
    <property type="entry name" value="TWO-COMPONENT HISTIDINE KINASE"/>
    <property type="match status" value="1"/>
</dbReference>
<evidence type="ECO:0000256" key="1">
    <source>
        <dbReference type="ARBA" id="ARBA00000085"/>
    </source>
</evidence>
<gene>
    <name evidence="10" type="ORF">MUN82_01035</name>
</gene>
<dbReference type="GO" id="GO:0000156">
    <property type="term" value="F:phosphorelay response regulator activity"/>
    <property type="evidence" value="ECO:0007669"/>
    <property type="project" value="TreeGrafter"/>
</dbReference>
<dbReference type="PROSITE" id="PS50109">
    <property type="entry name" value="HIS_KIN"/>
    <property type="match status" value="1"/>
</dbReference>
<organism evidence="10 11">
    <name type="scientific">Hymenobacter aerilatus</name>
    <dbReference type="NCBI Taxonomy" id="2932251"/>
    <lineage>
        <taxon>Bacteria</taxon>
        <taxon>Pseudomonadati</taxon>
        <taxon>Bacteroidota</taxon>
        <taxon>Cytophagia</taxon>
        <taxon>Cytophagales</taxon>
        <taxon>Hymenobacteraceae</taxon>
        <taxon>Hymenobacter</taxon>
    </lineage>
</organism>
<dbReference type="Pfam" id="PF00672">
    <property type="entry name" value="HAMP"/>
    <property type="match status" value="1"/>
</dbReference>
<evidence type="ECO:0000256" key="3">
    <source>
        <dbReference type="ARBA" id="ARBA00012438"/>
    </source>
</evidence>
<dbReference type="Gene3D" id="3.30.565.10">
    <property type="entry name" value="Histidine kinase-like ATPase, C-terminal domain"/>
    <property type="match status" value="1"/>
</dbReference>
<comment type="subcellular location">
    <subcellularLocation>
        <location evidence="2">Membrane</location>
    </subcellularLocation>
</comment>
<keyword evidence="7" id="KW-1133">Transmembrane helix</keyword>
<dbReference type="InterPro" id="IPR003660">
    <property type="entry name" value="HAMP_dom"/>
</dbReference>
<dbReference type="PROSITE" id="PS50885">
    <property type="entry name" value="HAMP"/>
    <property type="match status" value="1"/>
</dbReference>
<keyword evidence="5" id="KW-0808">Transferase</keyword>
<dbReference type="EC" id="2.7.13.3" evidence="3"/>
<dbReference type="Pfam" id="PF02518">
    <property type="entry name" value="HATPase_c"/>
    <property type="match status" value="1"/>
</dbReference>
<keyword evidence="7" id="KW-0812">Transmembrane</keyword>